<evidence type="ECO:0000313" key="9">
    <source>
        <dbReference type="Proteomes" id="UP000643810"/>
    </source>
</evidence>
<keyword evidence="2 8" id="KW-0378">Hydrolase</keyword>
<name>A0ABR7GEN3_9FIRM</name>
<evidence type="ECO:0000259" key="4">
    <source>
        <dbReference type="Pfam" id="PF00703"/>
    </source>
</evidence>
<reference evidence="8 9" key="1">
    <citation type="submission" date="2020-08" db="EMBL/GenBank/DDBJ databases">
        <title>Genome public.</title>
        <authorList>
            <person name="Liu C."/>
            <person name="Sun Q."/>
        </authorList>
    </citation>
    <scope>NUCLEOTIDE SEQUENCE [LARGE SCALE GENOMIC DNA]</scope>
    <source>
        <strain evidence="8 9">NSJ-9</strain>
    </source>
</reference>
<dbReference type="Gene3D" id="3.20.20.80">
    <property type="entry name" value="Glycosidases"/>
    <property type="match status" value="1"/>
</dbReference>
<evidence type="ECO:0000313" key="8">
    <source>
        <dbReference type="EMBL" id="MBC5685892.1"/>
    </source>
</evidence>
<dbReference type="InterPro" id="IPR006103">
    <property type="entry name" value="Glyco_hydro_2_cat"/>
</dbReference>
<evidence type="ECO:0000256" key="1">
    <source>
        <dbReference type="ARBA" id="ARBA00007401"/>
    </source>
</evidence>
<dbReference type="EMBL" id="JACOPG010000002">
    <property type="protein sequence ID" value="MBC5685892.1"/>
    <property type="molecule type" value="Genomic_DNA"/>
</dbReference>
<dbReference type="RefSeq" id="WP_186854029.1">
    <property type="nucleotide sequence ID" value="NZ_JACOPG010000002.1"/>
</dbReference>
<dbReference type="PRINTS" id="PR00132">
    <property type="entry name" value="GLHYDRLASE2"/>
</dbReference>
<dbReference type="InterPro" id="IPR008979">
    <property type="entry name" value="Galactose-bd-like_sf"/>
</dbReference>
<dbReference type="InterPro" id="IPR036156">
    <property type="entry name" value="Beta-gal/glucu_dom_sf"/>
</dbReference>
<dbReference type="Pfam" id="PF16355">
    <property type="entry name" value="DUF4982"/>
    <property type="match status" value="1"/>
</dbReference>
<proteinExistence type="inferred from homology"/>
<dbReference type="SUPFAM" id="SSF51445">
    <property type="entry name" value="(Trans)glycosidases"/>
    <property type="match status" value="1"/>
</dbReference>
<feature type="domain" description="DUF4982" evidence="6">
    <location>
        <begin position="623"/>
        <end position="679"/>
    </location>
</feature>
<feature type="domain" description="Glycoside hydrolase family 2 catalytic" evidence="5">
    <location>
        <begin position="256"/>
        <end position="405"/>
    </location>
</feature>
<gene>
    <name evidence="8" type="ORF">H8R94_04625</name>
</gene>
<dbReference type="InterPro" id="IPR006101">
    <property type="entry name" value="Glyco_hydro_2"/>
</dbReference>
<dbReference type="PANTHER" id="PTHR42732">
    <property type="entry name" value="BETA-GALACTOSIDASE"/>
    <property type="match status" value="1"/>
</dbReference>
<feature type="domain" description="Glycoside hydrolase family 2 immunoglobulin-like beta-sandwich" evidence="4">
    <location>
        <begin position="163"/>
        <end position="247"/>
    </location>
</feature>
<dbReference type="InterPro" id="IPR013783">
    <property type="entry name" value="Ig-like_fold"/>
</dbReference>
<dbReference type="Pfam" id="PF00703">
    <property type="entry name" value="Glyco_hydro_2"/>
    <property type="match status" value="1"/>
</dbReference>
<organism evidence="8 9">
    <name type="scientific">Roseburia lenta</name>
    <dbReference type="NCBI Taxonomy" id="2763061"/>
    <lineage>
        <taxon>Bacteria</taxon>
        <taxon>Bacillati</taxon>
        <taxon>Bacillota</taxon>
        <taxon>Clostridia</taxon>
        <taxon>Lachnospirales</taxon>
        <taxon>Lachnospiraceae</taxon>
        <taxon>Roseburia</taxon>
    </lineage>
</organism>
<comment type="caution">
    <text evidence="8">The sequence shown here is derived from an EMBL/GenBank/DDBJ whole genome shotgun (WGS) entry which is preliminary data.</text>
</comment>
<evidence type="ECO:0000256" key="3">
    <source>
        <dbReference type="ARBA" id="ARBA00023295"/>
    </source>
</evidence>
<evidence type="ECO:0000259" key="6">
    <source>
        <dbReference type="Pfam" id="PF16355"/>
    </source>
</evidence>
<evidence type="ECO:0000259" key="5">
    <source>
        <dbReference type="Pfam" id="PF02836"/>
    </source>
</evidence>
<evidence type="ECO:0000259" key="7">
    <source>
        <dbReference type="Pfam" id="PF18565"/>
    </source>
</evidence>
<feature type="domain" description="Glycoside hydrolase family 2" evidence="7">
    <location>
        <begin position="695"/>
        <end position="794"/>
    </location>
</feature>
<dbReference type="SUPFAM" id="SSF49303">
    <property type="entry name" value="beta-Galactosidase/glucuronidase domain"/>
    <property type="match status" value="1"/>
</dbReference>
<dbReference type="InterPro" id="IPR006102">
    <property type="entry name" value="Ig-like_GH2"/>
</dbReference>
<dbReference type="Pfam" id="PF02836">
    <property type="entry name" value="Glyco_hydro_2_C"/>
    <property type="match status" value="1"/>
</dbReference>
<dbReference type="InterPro" id="IPR017853">
    <property type="entry name" value="GH"/>
</dbReference>
<dbReference type="InterPro" id="IPR040605">
    <property type="entry name" value="Glyco_hydro2_dom5"/>
</dbReference>
<dbReference type="Gene3D" id="2.60.40.10">
    <property type="entry name" value="Immunoglobulins"/>
    <property type="match status" value="3"/>
</dbReference>
<dbReference type="Gene3D" id="2.60.120.260">
    <property type="entry name" value="Galactose-binding domain-like"/>
    <property type="match status" value="1"/>
</dbReference>
<dbReference type="InterPro" id="IPR051913">
    <property type="entry name" value="GH2_Domain-Containing"/>
</dbReference>
<sequence length="801" mass="89789">MKKIKFNDGWTFQNLLKHSEPVEVRLPHDAMQTEKRLVNMKNGAAAGFFPGGKYQYTKHFGADSAWKDKSVLIEFEGIYQNSTVILNGKKIGGWVYGYSGFVLDISRNLILDAENELTVIADNSRTPNSRWYTGSGIYRNVNLYIGAPSHISVDGIEAVTKRVDYKNQCAYVSVTTKVNDVTGCELQITLWDDNKNKVAEASGIHTEMIVPHVKLWSDEHPYLYTLKAELRRNGKVVDQEAILFGIRELRWSAERGLLVNNESVKLRGGCIHHDNGILGSCAYDGIEERKIKLLKEAGFNAIRSAHNPASKALLTACDKYGMYVMDEAFDQWRFMKVDYDYSIYFEKYYEEDVSAMIRKDISHPSVIMYSIGNEIGDTGSDEGAVWNRILVDICHKLDASRPVINCINPVVSMMGGRKSKCSPQDSVNPYEETKNAQATASLLANIIVTVVPFVQKMMGKPKKVEKKLKACFDELDIVGLNYAENCYEPHHAYDPKRIMLGSETYPHSMAERWKLVEAHPYVIGDFMWTAMDYLGEAGVGVPIYGKAKGGFNRPYPCVSGGCGAINLLGQKETEMYAAAIAWKKYKKPYIAVRPVNHSGEKYFLGMWRDTDAVHSWSWPGCQGKNAQIEIYSIGTEVELFQNGESLGRKKLEFCKASYETIYQMGRLKAVSYDEKGNKIDEDELISAGDETRLCVKAEKEVLTADGEDMTFVLVSLTDAAGIVKMLSDRQIRVSVLGNGILRAIGNGNPVTEEAFDGDSYHSWMGQMGFYVQSTEEEGTIVIDVSAKGTEAEQIILQTKRR</sequence>
<dbReference type="Proteomes" id="UP000643810">
    <property type="component" value="Unassembled WGS sequence"/>
</dbReference>
<dbReference type="SUPFAM" id="SSF49785">
    <property type="entry name" value="Galactose-binding domain-like"/>
    <property type="match status" value="1"/>
</dbReference>
<keyword evidence="3" id="KW-0326">Glycosidase</keyword>
<dbReference type="GO" id="GO:0016787">
    <property type="term" value="F:hydrolase activity"/>
    <property type="evidence" value="ECO:0007669"/>
    <property type="project" value="UniProtKB-KW"/>
</dbReference>
<keyword evidence="9" id="KW-1185">Reference proteome</keyword>
<protein>
    <submittedName>
        <fullName evidence="8">Glycoside hydrolase family 2 protein</fullName>
    </submittedName>
</protein>
<accession>A0ABR7GEN3</accession>
<dbReference type="Pfam" id="PF18565">
    <property type="entry name" value="Glyco_hydro2_C5"/>
    <property type="match status" value="1"/>
</dbReference>
<dbReference type="PANTHER" id="PTHR42732:SF1">
    <property type="entry name" value="BETA-MANNOSIDASE"/>
    <property type="match status" value="1"/>
</dbReference>
<comment type="similarity">
    <text evidence="1">Belongs to the glycosyl hydrolase 2 family.</text>
</comment>
<evidence type="ECO:0000256" key="2">
    <source>
        <dbReference type="ARBA" id="ARBA00022801"/>
    </source>
</evidence>
<dbReference type="InterPro" id="IPR032311">
    <property type="entry name" value="DUF4982"/>
</dbReference>